<organism evidence="3">
    <name type="scientific">hydrothermal vent metagenome</name>
    <dbReference type="NCBI Taxonomy" id="652676"/>
    <lineage>
        <taxon>unclassified sequences</taxon>
        <taxon>metagenomes</taxon>
        <taxon>ecological metagenomes</taxon>
    </lineage>
</organism>
<dbReference type="InterPro" id="IPR011006">
    <property type="entry name" value="CheY-like_superfamily"/>
</dbReference>
<dbReference type="InterPro" id="IPR001789">
    <property type="entry name" value="Sig_transdc_resp-reg_receiver"/>
</dbReference>
<name>A0A3B0V898_9ZZZZ</name>
<dbReference type="InterPro" id="IPR058245">
    <property type="entry name" value="NreC/VraR/RcsB-like_REC"/>
</dbReference>
<dbReference type="GO" id="GO:0000160">
    <property type="term" value="P:phosphorelay signal transduction system"/>
    <property type="evidence" value="ECO:0007669"/>
    <property type="project" value="InterPro"/>
</dbReference>
<reference evidence="3" key="1">
    <citation type="submission" date="2018-06" db="EMBL/GenBank/DDBJ databases">
        <authorList>
            <person name="Zhirakovskaya E."/>
        </authorList>
    </citation>
    <scope>NUCLEOTIDE SEQUENCE</scope>
</reference>
<evidence type="ECO:0000256" key="1">
    <source>
        <dbReference type="ARBA" id="ARBA00023125"/>
    </source>
</evidence>
<evidence type="ECO:0000259" key="2">
    <source>
        <dbReference type="PROSITE" id="PS50110"/>
    </source>
</evidence>
<proteinExistence type="predicted"/>
<keyword evidence="1" id="KW-0238">DNA-binding</keyword>
<protein>
    <submittedName>
        <fullName evidence="3">Two-component transcriptional response regulator, LuxR family</fullName>
    </submittedName>
</protein>
<accession>A0A3B0V898</accession>
<dbReference type="PROSITE" id="PS50110">
    <property type="entry name" value="RESPONSE_REGULATORY"/>
    <property type="match status" value="1"/>
</dbReference>
<dbReference type="CDD" id="cd17535">
    <property type="entry name" value="REC_NarL-like"/>
    <property type="match status" value="1"/>
</dbReference>
<feature type="non-terminal residue" evidence="3">
    <location>
        <position position="87"/>
    </location>
</feature>
<dbReference type="PANTHER" id="PTHR43214:SF43">
    <property type="entry name" value="TWO-COMPONENT RESPONSE REGULATOR"/>
    <property type="match status" value="1"/>
</dbReference>
<dbReference type="AlphaFoldDB" id="A0A3B0V898"/>
<dbReference type="SUPFAM" id="SSF52172">
    <property type="entry name" value="CheY-like"/>
    <property type="match status" value="1"/>
</dbReference>
<dbReference type="PANTHER" id="PTHR43214">
    <property type="entry name" value="TWO-COMPONENT RESPONSE REGULATOR"/>
    <property type="match status" value="1"/>
</dbReference>
<dbReference type="GO" id="GO:0003677">
    <property type="term" value="F:DNA binding"/>
    <property type="evidence" value="ECO:0007669"/>
    <property type="project" value="UniProtKB-KW"/>
</dbReference>
<dbReference type="EMBL" id="UOEU01000768">
    <property type="protein sequence ID" value="VAW39878.1"/>
    <property type="molecule type" value="Genomic_DNA"/>
</dbReference>
<dbReference type="SMART" id="SM00448">
    <property type="entry name" value="REC"/>
    <property type="match status" value="1"/>
</dbReference>
<sequence length="87" mass="9784">MSDSIRVLLVDDQRLMRDGLRTLLELEDDIEVIGEAGNGQEAVQAYADLQPDVVLMDIRMPLMNGVEATAQLRQEWPEANIIILTTF</sequence>
<feature type="domain" description="Response regulatory" evidence="2">
    <location>
        <begin position="6"/>
        <end position="87"/>
    </location>
</feature>
<dbReference type="Gene3D" id="3.40.50.2300">
    <property type="match status" value="1"/>
</dbReference>
<evidence type="ECO:0000313" key="3">
    <source>
        <dbReference type="EMBL" id="VAW39878.1"/>
    </source>
</evidence>
<gene>
    <name evidence="3" type="ORF">MNBD_CHLOROFLEXI01-2475</name>
</gene>
<dbReference type="Pfam" id="PF00072">
    <property type="entry name" value="Response_reg"/>
    <property type="match status" value="1"/>
</dbReference>
<dbReference type="InterPro" id="IPR039420">
    <property type="entry name" value="WalR-like"/>
</dbReference>